<dbReference type="PROSITE" id="PS50235">
    <property type="entry name" value="USP_3"/>
    <property type="match status" value="1"/>
</dbReference>
<evidence type="ECO:0000256" key="2">
    <source>
        <dbReference type="ARBA" id="ARBA00009085"/>
    </source>
</evidence>
<keyword evidence="6" id="KW-0378">Hydrolase</keyword>
<dbReference type="GO" id="GO:0016579">
    <property type="term" value="P:protein deubiquitination"/>
    <property type="evidence" value="ECO:0007669"/>
    <property type="project" value="InterPro"/>
</dbReference>
<keyword evidence="10" id="KW-1185">Reference proteome</keyword>
<name>A0A9P4GET8_9PLEO</name>
<keyword evidence="5" id="KW-0833">Ubl conjugation pathway</keyword>
<keyword evidence="7" id="KW-0788">Thiol protease</keyword>
<dbReference type="OrthoDB" id="3787839at2759"/>
<dbReference type="EMBL" id="ML976616">
    <property type="protein sequence ID" value="KAF1844713.1"/>
    <property type="molecule type" value="Genomic_DNA"/>
</dbReference>
<evidence type="ECO:0000256" key="6">
    <source>
        <dbReference type="ARBA" id="ARBA00022801"/>
    </source>
</evidence>
<dbReference type="RefSeq" id="XP_040787276.1">
    <property type="nucleotide sequence ID" value="XM_040935999.1"/>
</dbReference>
<protein>
    <recommendedName>
        <fullName evidence="3">ubiquitinyl hydrolase 1</fullName>
        <ecNumber evidence="3">3.4.19.12</ecNumber>
    </recommendedName>
</protein>
<dbReference type="PROSITE" id="PS00973">
    <property type="entry name" value="USP_2"/>
    <property type="match status" value="1"/>
</dbReference>
<dbReference type="InterPro" id="IPR050164">
    <property type="entry name" value="Peptidase_C19"/>
</dbReference>
<comment type="similarity">
    <text evidence="2">Belongs to the peptidase C19 family.</text>
</comment>
<gene>
    <name evidence="9" type="ORF">K460DRAFT_394541</name>
</gene>
<dbReference type="Gene3D" id="3.90.70.10">
    <property type="entry name" value="Cysteine proteinases"/>
    <property type="match status" value="1"/>
</dbReference>
<keyword evidence="4" id="KW-0645">Protease</keyword>
<dbReference type="InterPro" id="IPR028889">
    <property type="entry name" value="USP"/>
</dbReference>
<dbReference type="GO" id="GO:0006508">
    <property type="term" value="P:proteolysis"/>
    <property type="evidence" value="ECO:0007669"/>
    <property type="project" value="UniProtKB-KW"/>
</dbReference>
<organism evidence="9 10">
    <name type="scientific">Cucurbitaria berberidis CBS 394.84</name>
    <dbReference type="NCBI Taxonomy" id="1168544"/>
    <lineage>
        <taxon>Eukaryota</taxon>
        <taxon>Fungi</taxon>
        <taxon>Dikarya</taxon>
        <taxon>Ascomycota</taxon>
        <taxon>Pezizomycotina</taxon>
        <taxon>Dothideomycetes</taxon>
        <taxon>Pleosporomycetidae</taxon>
        <taxon>Pleosporales</taxon>
        <taxon>Pleosporineae</taxon>
        <taxon>Cucurbitariaceae</taxon>
        <taxon>Cucurbitaria</taxon>
    </lineage>
</organism>
<dbReference type="Proteomes" id="UP000800039">
    <property type="component" value="Unassembled WGS sequence"/>
</dbReference>
<accession>A0A9P4GET8</accession>
<reference evidence="9" key="1">
    <citation type="submission" date="2020-01" db="EMBL/GenBank/DDBJ databases">
        <authorList>
            <consortium name="DOE Joint Genome Institute"/>
            <person name="Haridas S."/>
            <person name="Albert R."/>
            <person name="Binder M."/>
            <person name="Bloem J."/>
            <person name="Labutti K."/>
            <person name="Salamov A."/>
            <person name="Andreopoulos B."/>
            <person name="Baker S.E."/>
            <person name="Barry K."/>
            <person name="Bills G."/>
            <person name="Bluhm B.H."/>
            <person name="Cannon C."/>
            <person name="Castanera R."/>
            <person name="Culley D.E."/>
            <person name="Daum C."/>
            <person name="Ezra D."/>
            <person name="Gonzalez J.B."/>
            <person name="Henrissat B."/>
            <person name="Kuo A."/>
            <person name="Liang C."/>
            <person name="Lipzen A."/>
            <person name="Lutzoni F."/>
            <person name="Magnuson J."/>
            <person name="Mondo S."/>
            <person name="Nolan M."/>
            <person name="Ohm R."/>
            <person name="Pangilinan J."/>
            <person name="Park H.-J."/>
            <person name="Ramirez L."/>
            <person name="Alfaro M."/>
            <person name="Sun H."/>
            <person name="Tritt A."/>
            <person name="Yoshinaga Y."/>
            <person name="Zwiers L.-H."/>
            <person name="Turgeon B.G."/>
            <person name="Goodwin S.B."/>
            <person name="Spatafora J.W."/>
            <person name="Crous P.W."/>
            <person name="Grigoriev I.V."/>
        </authorList>
    </citation>
    <scope>NUCLEOTIDE SEQUENCE</scope>
    <source>
        <strain evidence="9">CBS 394.84</strain>
    </source>
</reference>
<evidence type="ECO:0000256" key="3">
    <source>
        <dbReference type="ARBA" id="ARBA00012759"/>
    </source>
</evidence>
<evidence type="ECO:0000313" key="10">
    <source>
        <dbReference type="Proteomes" id="UP000800039"/>
    </source>
</evidence>
<sequence length="382" mass="43232">MVVTTRRGTRAQQAPERTILQLERDQVAAGMNMDWLPQGTRPNLNSRGIVNGGNLCYQSAPLQALLHQPPFLQFISQHDPAVCPVDNCLKCFLQQLVEEYWGPTFTYRAIRAADDPHDIAVMSHEEPGNRFTPNEQEDAHDFYTWVLDALSRDAPNRDWLPRLHTLYRINIQASDTCRTCGYVTNPPMDTPTTLDVGVLPKYTDIHQAITDTLHHDIPGRHCRRCRQNRNFSRDCEIVAAPKILVVMFRILVYPSKITHPIPCPEDLDLTAYQQVRTLPLRYRLSSLVSHGGGGEDGGHYIATVRGQNAGTYTCISDAAMMPVTHAEFLANPQRPTGLTDYNQLQVYLLSYIRDDEGRAMPAAPTGRKGYKGRLRRELRNLM</sequence>
<dbReference type="PANTHER" id="PTHR24006">
    <property type="entry name" value="UBIQUITIN CARBOXYL-TERMINAL HYDROLASE"/>
    <property type="match status" value="1"/>
</dbReference>
<dbReference type="GeneID" id="63853250"/>
<evidence type="ECO:0000256" key="5">
    <source>
        <dbReference type="ARBA" id="ARBA00022786"/>
    </source>
</evidence>
<dbReference type="InterPro" id="IPR038765">
    <property type="entry name" value="Papain-like_cys_pep_sf"/>
</dbReference>
<proteinExistence type="inferred from homology"/>
<dbReference type="Pfam" id="PF00443">
    <property type="entry name" value="UCH"/>
    <property type="match status" value="1"/>
</dbReference>
<dbReference type="GO" id="GO:0004843">
    <property type="term" value="F:cysteine-type deubiquitinase activity"/>
    <property type="evidence" value="ECO:0007669"/>
    <property type="project" value="UniProtKB-EC"/>
</dbReference>
<dbReference type="InterPro" id="IPR001394">
    <property type="entry name" value="Peptidase_C19_UCH"/>
</dbReference>
<feature type="domain" description="USP" evidence="8">
    <location>
        <begin position="47"/>
        <end position="354"/>
    </location>
</feature>
<dbReference type="InterPro" id="IPR018200">
    <property type="entry name" value="USP_CS"/>
</dbReference>
<evidence type="ECO:0000256" key="4">
    <source>
        <dbReference type="ARBA" id="ARBA00022670"/>
    </source>
</evidence>
<dbReference type="AlphaFoldDB" id="A0A9P4GET8"/>
<evidence type="ECO:0000256" key="7">
    <source>
        <dbReference type="ARBA" id="ARBA00022807"/>
    </source>
</evidence>
<dbReference type="SUPFAM" id="SSF54001">
    <property type="entry name" value="Cysteine proteinases"/>
    <property type="match status" value="1"/>
</dbReference>
<comment type="caution">
    <text evidence="9">The sequence shown here is derived from an EMBL/GenBank/DDBJ whole genome shotgun (WGS) entry which is preliminary data.</text>
</comment>
<dbReference type="GO" id="GO:0005634">
    <property type="term" value="C:nucleus"/>
    <property type="evidence" value="ECO:0007669"/>
    <property type="project" value="TreeGrafter"/>
</dbReference>
<evidence type="ECO:0000256" key="1">
    <source>
        <dbReference type="ARBA" id="ARBA00000707"/>
    </source>
</evidence>
<evidence type="ECO:0000259" key="8">
    <source>
        <dbReference type="PROSITE" id="PS50235"/>
    </source>
</evidence>
<dbReference type="EC" id="3.4.19.12" evidence="3"/>
<dbReference type="PANTHER" id="PTHR24006:SF758">
    <property type="entry name" value="UBIQUITIN CARBOXYL-TERMINAL HYDROLASE 36"/>
    <property type="match status" value="1"/>
</dbReference>
<evidence type="ECO:0000313" key="9">
    <source>
        <dbReference type="EMBL" id="KAF1844713.1"/>
    </source>
</evidence>
<dbReference type="GO" id="GO:0005829">
    <property type="term" value="C:cytosol"/>
    <property type="evidence" value="ECO:0007669"/>
    <property type="project" value="TreeGrafter"/>
</dbReference>
<comment type="catalytic activity">
    <reaction evidence="1">
        <text>Thiol-dependent hydrolysis of ester, thioester, amide, peptide and isopeptide bonds formed by the C-terminal Gly of ubiquitin (a 76-residue protein attached to proteins as an intracellular targeting signal).</text>
        <dbReference type="EC" id="3.4.19.12"/>
    </reaction>
</comment>